<evidence type="ECO:0000256" key="2">
    <source>
        <dbReference type="ARBA" id="ARBA00022692"/>
    </source>
</evidence>
<evidence type="ECO:0000256" key="5">
    <source>
        <dbReference type="SAM" id="Phobius"/>
    </source>
</evidence>
<dbReference type="InterPro" id="IPR007568">
    <property type="entry name" value="RTA1"/>
</dbReference>
<accession>A0A1S8BCF8</accession>
<feature type="transmembrane region" description="Helical" evidence="5">
    <location>
        <begin position="205"/>
        <end position="225"/>
    </location>
</feature>
<dbReference type="GO" id="GO:0016020">
    <property type="term" value="C:membrane"/>
    <property type="evidence" value="ECO:0007669"/>
    <property type="project" value="UniProtKB-SubCell"/>
</dbReference>
<keyword evidence="3 5" id="KW-1133">Transmembrane helix</keyword>
<keyword evidence="4 5" id="KW-0472">Membrane</keyword>
<gene>
    <name evidence="6" type="ORF">BK809_0000860</name>
</gene>
<comment type="subcellular location">
    <subcellularLocation>
        <location evidence="1">Membrane</location>
        <topology evidence="1">Multi-pass membrane protein</topology>
    </subcellularLocation>
</comment>
<comment type="caution">
    <text evidence="6">The sequence shown here is derived from an EMBL/GenBank/DDBJ whole genome shotgun (WGS) entry which is preliminary data.</text>
</comment>
<evidence type="ECO:0000313" key="7">
    <source>
        <dbReference type="Proteomes" id="UP000190776"/>
    </source>
</evidence>
<evidence type="ECO:0000256" key="4">
    <source>
        <dbReference type="ARBA" id="ARBA00023136"/>
    </source>
</evidence>
<dbReference type="PANTHER" id="PTHR31465">
    <property type="entry name" value="PROTEIN RTA1-RELATED"/>
    <property type="match status" value="1"/>
</dbReference>
<name>A0A1S8BCF8_9PEZI</name>
<dbReference type="Proteomes" id="UP000190776">
    <property type="component" value="Unassembled WGS sequence"/>
</dbReference>
<feature type="transmembrane region" description="Helical" evidence="5">
    <location>
        <begin position="50"/>
        <end position="68"/>
    </location>
</feature>
<organism evidence="6 7">
    <name type="scientific">Diplodia seriata</name>
    <dbReference type="NCBI Taxonomy" id="420778"/>
    <lineage>
        <taxon>Eukaryota</taxon>
        <taxon>Fungi</taxon>
        <taxon>Dikarya</taxon>
        <taxon>Ascomycota</taxon>
        <taxon>Pezizomycotina</taxon>
        <taxon>Dothideomycetes</taxon>
        <taxon>Dothideomycetes incertae sedis</taxon>
        <taxon>Botryosphaeriales</taxon>
        <taxon>Botryosphaeriaceae</taxon>
        <taxon>Diplodia</taxon>
    </lineage>
</organism>
<feature type="transmembrane region" description="Helical" evidence="5">
    <location>
        <begin position="88"/>
        <end position="110"/>
    </location>
</feature>
<evidence type="ECO:0000256" key="1">
    <source>
        <dbReference type="ARBA" id="ARBA00004141"/>
    </source>
</evidence>
<proteinExistence type="predicted"/>
<dbReference type="Pfam" id="PF04479">
    <property type="entry name" value="RTA1"/>
    <property type="match status" value="1"/>
</dbReference>
<feature type="transmembrane region" description="Helical" evidence="5">
    <location>
        <begin position="130"/>
        <end position="149"/>
    </location>
</feature>
<dbReference type="EMBL" id="MSZU01000086">
    <property type="protein sequence ID" value="OMP85106.1"/>
    <property type="molecule type" value="Genomic_DNA"/>
</dbReference>
<dbReference type="AlphaFoldDB" id="A0A1S8BCF8"/>
<sequence>MSSSYHPALDDPNAFVFYRYHPSLAAAIIFVIAFILTTSFHCHQCVRTKTWYFAPLIIGGICQVLGYIGRAMSARDQWALGPYIMQNLLLLIAPAFAAASIYMVLGRIILHADGERHALIGKRWLTKVFVTGDVVSLLAQSGGGGYMAAGTLAAMRAGEKIVVFGLFVQLLFFGFFVAVSSLFYGRMRREMRTAGRGAGMPGVAWRRHFAVLMAASLAIFVRSVFRVVEYVSGNDGFLLKHEVFLYVFDACLMLAVMVLFNVVHPSGITEKLGGGYADTFKMYLRTDTESNA</sequence>
<evidence type="ECO:0000313" key="6">
    <source>
        <dbReference type="EMBL" id="OMP85106.1"/>
    </source>
</evidence>
<feature type="transmembrane region" description="Helical" evidence="5">
    <location>
        <begin position="161"/>
        <end position="184"/>
    </location>
</feature>
<dbReference type="PANTHER" id="PTHR31465:SF1">
    <property type="entry name" value="PROTEIN RTA1-RELATED"/>
    <property type="match status" value="1"/>
</dbReference>
<reference evidence="6 7" key="1">
    <citation type="submission" date="2017-01" db="EMBL/GenBank/DDBJ databases">
        <title>Draft genome sequence of Diplodia seriata F98.1, a fungal species involved in grapevine trunk diseases.</title>
        <authorList>
            <person name="Robert-Siegwald G."/>
            <person name="Vallet J."/>
            <person name="Abou-Mansour E."/>
            <person name="Xu J."/>
            <person name="Rey P."/>
            <person name="Bertsch C."/>
            <person name="Rego C."/>
            <person name="Larignon P."/>
            <person name="Fontaine F."/>
            <person name="Lebrun M.-H."/>
        </authorList>
    </citation>
    <scope>NUCLEOTIDE SEQUENCE [LARGE SCALE GENOMIC DNA]</scope>
    <source>
        <strain evidence="6 7">F98.1</strain>
    </source>
</reference>
<feature type="transmembrane region" description="Helical" evidence="5">
    <location>
        <begin position="245"/>
        <end position="263"/>
    </location>
</feature>
<feature type="transmembrane region" description="Helical" evidence="5">
    <location>
        <begin position="20"/>
        <end position="38"/>
    </location>
</feature>
<dbReference type="STRING" id="420778.A0A1S8BCF8"/>
<dbReference type="OrthoDB" id="3358017at2759"/>
<keyword evidence="2 5" id="KW-0812">Transmembrane</keyword>
<protein>
    <submittedName>
        <fullName evidence="6">Protein RTM1</fullName>
    </submittedName>
</protein>
<evidence type="ECO:0000256" key="3">
    <source>
        <dbReference type="ARBA" id="ARBA00022989"/>
    </source>
</evidence>